<dbReference type="AlphaFoldDB" id="A0A9D1UZC0"/>
<dbReference type="InterPro" id="IPR015883">
    <property type="entry name" value="Glyco_hydro_20_cat"/>
</dbReference>
<organism evidence="9 10">
    <name type="scientific">Candidatus Odoribacter faecigallinarum</name>
    <dbReference type="NCBI Taxonomy" id="2838706"/>
    <lineage>
        <taxon>Bacteria</taxon>
        <taxon>Pseudomonadati</taxon>
        <taxon>Bacteroidota</taxon>
        <taxon>Bacteroidia</taxon>
        <taxon>Bacteroidales</taxon>
        <taxon>Odoribacteraceae</taxon>
        <taxon>Odoribacter</taxon>
    </lineage>
</organism>
<evidence type="ECO:0000313" key="10">
    <source>
        <dbReference type="Proteomes" id="UP000824202"/>
    </source>
</evidence>
<keyword evidence="4" id="KW-0378">Hydrolase</keyword>
<reference evidence="9" key="1">
    <citation type="journal article" date="2021" name="PeerJ">
        <title>Extensive microbial diversity within the chicken gut microbiome revealed by metagenomics and culture.</title>
        <authorList>
            <person name="Gilroy R."/>
            <person name="Ravi A."/>
            <person name="Getino M."/>
            <person name="Pursley I."/>
            <person name="Horton D.L."/>
            <person name="Alikhan N.F."/>
            <person name="Baker D."/>
            <person name="Gharbi K."/>
            <person name="Hall N."/>
            <person name="Watson M."/>
            <person name="Adriaenssens E.M."/>
            <person name="Foster-Nyarko E."/>
            <person name="Jarju S."/>
            <person name="Secka A."/>
            <person name="Antonio M."/>
            <person name="Oren A."/>
            <person name="Chaudhuri R.R."/>
            <person name="La Ragione R."/>
            <person name="Hildebrand F."/>
            <person name="Pallen M.J."/>
        </authorList>
    </citation>
    <scope>NUCLEOTIDE SEQUENCE</scope>
    <source>
        <strain evidence="9">23274</strain>
    </source>
</reference>
<keyword evidence="5" id="KW-0326">Glycosidase</keyword>
<accession>A0A9D1UZC0</accession>
<protein>
    <recommendedName>
        <fullName evidence="3">beta-N-acetylhexosaminidase</fullName>
        <ecNumber evidence="3">3.2.1.52</ecNumber>
    </recommendedName>
</protein>
<dbReference type="SUPFAM" id="SSF55545">
    <property type="entry name" value="beta-N-acetylhexosaminidase-like domain"/>
    <property type="match status" value="1"/>
</dbReference>
<dbReference type="PRINTS" id="PR00738">
    <property type="entry name" value="GLHYDRLASE20"/>
</dbReference>
<dbReference type="EMBL" id="DXFT01000070">
    <property type="protein sequence ID" value="HIX03169.1"/>
    <property type="molecule type" value="Genomic_DNA"/>
</dbReference>
<sequence>MRYILPFLLIALCWGCQPHKASVIPYPQEITLQKGSFRLTESTPLYTNLQGQEKQDLAEYLQTLPAPFNGSLQEGTPTGEGIFFHKLPEAASPTDESYVLNVGDKQITIEAGTTAGLFYGLQTLLQWISPEGKTTGAGTVPATVIRDTPRFAYRGFMMDVSRHFRSKEFVLKQIDALARYKINRLHLHLTDAAGWRIEIKQYPRLTELGAWRPVEKWKDWWFGEGGKTYCEAGTPGAYGGYYTQDDIREIVRYAALRHITVIPEIEMPGHSEEVLAAYPELACSGKPYTSGEFCIGNEETFTFLENVLTEVMALFPSEYIHIGGDEANRKVWESCPKCRARMQAEGMKETSELQSYLIHRIEVFLNNHGRQLLGWDEIIEGGLAPNATVMSWRGEEGGVKAVRAGQKTIMTPGAYCYLDTYQDAPPTQPEAMGGYLPLEKVYLYDPVPDTLTEAESRLVYGVQGNLWAEYIPGDEQYEYMMYPRILAIAETGWCQPENKDYPNFHSRALQAVKWLQQQGYHPFDLAHEAGRRPEALTPVSHLAIGKKVTYNAPYNNTYAAQGDKTLTDGQRGDWTYSDGAWQGFISSRRMDVVIDMEAVTDIHSIEADFIQVTGPEVFLPCEVVISISEDGENYTELARYNQEVNRDQAVCFKKYGWQGETRARYIRYEARSGKQYGGWVFTDEIIVR</sequence>
<dbReference type="InterPro" id="IPR029018">
    <property type="entry name" value="Hex-like_dom2"/>
</dbReference>
<dbReference type="InterPro" id="IPR025705">
    <property type="entry name" value="Beta_hexosaminidase_sua/sub"/>
</dbReference>
<gene>
    <name evidence="9" type="ORF">H9863_03510</name>
</gene>
<evidence type="ECO:0000256" key="5">
    <source>
        <dbReference type="ARBA" id="ARBA00023295"/>
    </source>
</evidence>
<dbReference type="EC" id="3.2.1.52" evidence="3"/>
<evidence type="ECO:0000256" key="4">
    <source>
        <dbReference type="ARBA" id="ARBA00022801"/>
    </source>
</evidence>
<comment type="caution">
    <text evidence="9">The sequence shown here is derived from an EMBL/GenBank/DDBJ whole genome shotgun (WGS) entry which is preliminary data.</text>
</comment>
<dbReference type="Pfam" id="PF00728">
    <property type="entry name" value="Glyco_hydro_20"/>
    <property type="match status" value="1"/>
</dbReference>
<feature type="domain" description="Glycoside hydrolase family 20 catalytic" evidence="7">
    <location>
        <begin position="151"/>
        <end position="495"/>
    </location>
</feature>
<dbReference type="Proteomes" id="UP000824202">
    <property type="component" value="Unassembled WGS sequence"/>
</dbReference>
<evidence type="ECO:0000256" key="3">
    <source>
        <dbReference type="ARBA" id="ARBA00012663"/>
    </source>
</evidence>
<dbReference type="CDD" id="cd06563">
    <property type="entry name" value="GH20_chitobiase-like"/>
    <property type="match status" value="1"/>
</dbReference>
<dbReference type="GO" id="GO:0005975">
    <property type="term" value="P:carbohydrate metabolic process"/>
    <property type="evidence" value="ECO:0007669"/>
    <property type="project" value="InterPro"/>
</dbReference>
<dbReference type="Gene3D" id="2.60.120.260">
    <property type="entry name" value="Galactose-binding domain-like"/>
    <property type="match status" value="1"/>
</dbReference>
<feature type="domain" description="Beta-hexosaminidase bacterial type N-terminal" evidence="8">
    <location>
        <begin position="22"/>
        <end position="147"/>
    </location>
</feature>
<evidence type="ECO:0000256" key="2">
    <source>
        <dbReference type="ARBA" id="ARBA00006285"/>
    </source>
</evidence>
<evidence type="ECO:0000313" key="9">
    <source>
        <dbReference type="EMBL" id="HIX03169.1"/>
    </source>
</evidence>
<evidence type="ECO:0000256" key="1">
    <source>
        <dbReference type="ARBA" id="ARBA00001231"/>
    </source>
</evidence>
<name>A0A9D1UZC0_9BACT</name>
<comment type="similarity">
    <text evidence="2">Belongs to the glycosyl hydrolase 20 family.</text>
</comment>
<dbReference type="GO" id="GO:0030203">
    <property type="term" value="P:glycosaminoglycan metabolic process"/>
    <property type="evidence" value="ECO:0007669"/>
    <property type="project" value="TreeGrafter"/>
</dbReference>
<evidence type="ECO:0000259" key="8">
    <source>
        <dbReference type="Pfam" id="PF02838"/>
    </source>
</evidence>
<dbReference type="GO" id="GO:0016020">
    <property type="term" value="C:membrane"/>
    <property type="evidence" value="ECO:0007669"/>
    <property type="project" value="TreeGrafter"/>
</dbReference>
<dbReference type="Gene3D" id="3.20.20.80">
    <property type="entry name" value="Glycosidases"/>
    <property type="match status" value="1"/>
</dbReference>
<dbReference type="SUPFAM" id="SSF51445">
    <property type="entry name" value="(Trans)glycosidases"/>
    <property type="match status" value="1"/>
</dbReference>
<evidence type="ECO:0000256" key="6">
    <source>
        <dbReference type="PIRSR" id="PIRSR625705-1"/>
    </source>
</evidence>
<evidence type="ECO:0000259" key="7">
    <source>
        <dbReference type="Pfam" id="PF00728"/>
    </source>
</evidence>
<dbReference type="InterPro" id="IPR015882">
    <property type="entry name" value="HEX_bac_N"/>
</dbReference>
<proteinExistence type="inferred from homology"/>
<dbReference type="Gene3D" id="3.30.379.10">
    <property type="entry name" value="Chitobiase/beta-hexosaminidase domain 2-like"/>
    <property type="match status" value="1"/>
</dbReference>
<comment type="catalytic activity">
    <reaction evidence="1">
        <text>Hydrolysis of terminal non-reducing N-acetyl-D-hexosamine residues in N-acetyl-beta-D-hexosaminides.</text>
        <dbReference type="EC" id="3.2.1.52"/>
    </reaction>
</comment>
<dbReference type="InterPro" id="IPR017853">
    <property type="entry name" value="GH"/>
</dbReference>
<reference evidence="9" key="2">
    <citation type="submission" date="2021-04" db="EMBL/GenBank/DDBJ databases">
        <authorList>
            <person name="Gilroy R."/>
        </authorList>
    </citation>
    <scope>NUCLEOTIDE SEQUENCE</scope>
    <source>
        <strain evidence="9">23274</strain>
    </source>
</reference>
<dbReference type="PANTHER" id="PTHR22600:SF57">
    <property type="entry name" value="BETA-N-ACETYLHEXOSAMINIDASE"/>
    <property type="match status" value="1"/>
</dbReference>
<dbReference type="Pfam" id="PF02838">
    <property type="entry name" value="Glyco_hydro_20b"/>
    <property type="match status" value="1"/>
</dbReference>
<dbReference type="PANTHER" id="PTHR22600">
    <property type="entry name" value="BETA-HEXOSAMINIDASE"/>
    <property type="match status" value="1"/>
</dbReference>
<feature type="active site" description="Proton donor" evidence="6">
    <location>
        <position position="326"/>
    </location>
</feature>
<dbReference type="GO" id="GO:0004563">
    <property type="term" value="F:beta-N-acetylhexosaminidase activity"/>
    <property type="evidence" value="ECO:0007669"/>
    <property type="project" value="UniProtKB-EC"/>
</dbReference>